<dbReference type="PRINTS" id="PR00038">
    <property type="entry name" value="HTHLUXR"/>
</dbReference>
<dbReference type="RefSeq" id="WP_386074059.1">
    <property type="nucleotide sequence ID" value="NZ_JBHTJT010000008.1"/>
</dbReference>
<reference evidence="3" key="1">
    <citation type="journal article" date="2019" name="Int. J. Syst. Evol. Microbiol.">
        <title>The Global Catalogue of Microorganisms (GCM) 10K type strain sequencing project: providing services to taxonomists for standard genome sequencing and annotation.</title>
        <authorList>
            <consortium name="The Broad Institute Genomics Platform"/>
            <consortium name="The Broad Institute Genome Sequencing Center for Infectious Disease"/>
            <person name="Wu L."/>
            <person name="Ma J."/>
        </authorList>
    </citation>
    <scope>NUCLEOTIDE SEQUENCE [LARGE SCALE GENOMIC DNA]</scope>
    <source>
        <strain evidence="3">CCUG 60524</strain>
    </source>
</reference>
<organism evidence="2 3">
    <name type="scientific">Tropicimonas aquimaris</name>
    <dbReference type="NCBI Taxonomy" id="914152"/>
    <lineage>
        <taxon>Bacteria</taxon>
        <taxon>Pseudomonadati</taxon>
        <taxon>Pseudomonadota</taxon>
        <taxon>Alphaproteobacteria</taxon>
        <taxon>Rhodobacterales</taxon>
        <taxon>Roseobacteraceae</taxon>
        <taxon>Tropicimonas</taxon>
    </lineage>
</organism>
<dbReference type="InterPro" id="IPR000792">
    <property type="entry name" value="Tscrpt_reg_LuxR_C"/>
</dbReference>
<dbReference type="InterPro" id="IPR016032">
    <property type="entry name" value="Sig_transdc_resp-reg_C-effctor"/>
</dbReference>
<dbReference type="SMART" id="SM00421">
    <property type="entry name" value="HTH_LUXR"/>
    <property type="match status" value="1"/>
</dbReference>
<dbReference type="Gene3D" id="1.10.10.10">
    <property type="entry name" value="Winged helix-like DNA-binding domain superfamily/Winged helix DNA-binding domain"/>
    <property type="match status" value="1"/>
</dbReference>
<keyword evidence="3" id="KW-1185">Reference proteome</keyword>
<gene>
    <name evidence="2" type="ORF">ACFQ2S_08755</name>
</gene>
<sequence>MFGSGEEFQTSQGASAVSLIDAVFRWCKALKGEDTIESALGAIAKGVGAEAMTLSRVRHGSFQAAKCVTYDTLSTASPKPRLTRSFAASILSEFMSIARSGTVWLRSVVEVETDPALELFHSRRKLQELVVIPLQTDHGFSDFVEFHFLDPLSRNQHALLNMLAETLSEAWRNRSHGVFAASALEDKRQERDFNSVDLLGHENPARLSRAEYRVCLLLSRGLPNNGICEELSISHATLRTHLRNVYAKTSTDGLPDLLYLLLKGPRQRPQGDLRRIA</sequence>
<dbReference type="PROSITE" id="PS50043">
    <property type="entry name" value="HTH_LUXR_2"/>
    <property type="match status" value="1"/>
</dbReference>
<dbReference type="EMBL" id="JBHTJT010000008">
    <property type="protein sequence ID" value="MFD0979740.1"/>
    <property type="molecule type" value="Genomic_DNA"/>
</dbReference>
<dbReference type="SUPFAM" id="SSF46894">
    <property type="entry name" value="C-terminal effector domain of the bipartite response regulators"/>
    <property type="match status" value="1"/>
</dbReference>
<evidence type="ECO:0000313" key="2">
    <source>
        <dbReference type="EMBL" id="MFD0979740.1"/>
    </source>
</evidence>
<evidence type="ECO:0000259" key="1">
    <source>
        <dbReference type="PROSITE" id="PS50043"/>
    </source>
</evidence>
<proteinExistence type="predicted"/>
<dbReference type="InterPro" id="IPR036388">
    <property type="entry name" value="WH-like_DNA-bd_sf"/>
</dbReference>
<feature type="domain" description="HTH luxR-type" evidence="1">
    <location>
        <begin position="200"/>
        <end position="265"/>
    </location>
</feature>
<dbReference type="Pfam" id="PF00196">
    <property type="entry name" value="GerE"/>
    <property type="match status" value="1"/>
</dbReference>
<comment type="caution">
    <text evidence="2">The sequence shown here is derived from an EMBL/GenBank/DDBJ whole genome shotgun (WGS) entry which is preliminary data.</text>
</comment>
<accession>A0ABW3IP06</accession>
<evidence type="ECO:0000313" key="3">
    <source>
        <dbReference type="Proteomes" id="UP001597108"/>
    </source>
</evidence>
<dbReference type="Proteomes" id="UP001597108">
    <property type="component" value="Unassembled WGS sequence"/>
</dbReference>
<name>A0ABW3IP06_9RHOB</name>
<protein>
    <submittedName>
        <fullName evidence="2">LuxR C-terminal-related transcriptional regulator</fullName>
    </submittedName>
</protein>